<keyword evidence="1" id="KW-0812">Transmembrane</keyword>
<sequence length="761" mass="84734">MTDDRNLDNSAPASRPKRRGRRIAIGVVIALAVIALAVFVIVPAAGRFFTAQETAVRSDWSVETGDLLTSDEANRVNVHTADLHSDLMVVQLVPEEIEDEGFTYYNVDVQDRLAQTIEGIKSLDVAWTASNPLAVLNPYGTGSNSLYLYFETDLDTRVTYTIHVDDPAIADHTATAKNWAEGSEDTVYATEHEFQIVGLVPGRTNEVTLTIEGSFGIERQRVSFTVDMPDTKSGYAVQLPVTEGESTAELSDGLFAMVRTNGYLGYGFFFDNDGIMRYELVTEGLGLDRILYYGNDIVVCSSADSIARIDGLGRVKTVCNLGSYVLHHDINYCGDNSLVALVERAGAETVEDVVIEVNLDTGEVTELLDFTTFMDDYVQAYTHVIGATDTFFWQAGECDWIHLNTVDYRAEDDALIVSSRETSTIMKVSNVHTSPQIDYFIGNESFWAGTPYEAYSLTKLGDFKYQYGQHSVELDGEGPTEGTYYLLMYDNNYWALSTRSGYSPDLTDTDVSTDLYNGTASYVYRYLVDENAGTYELVDSFAVPYSSIVSNVAHTPESTNYVVNSGIANVYGEYDEDGTLIRQFAYECTLQSYRTFKEDMLGFWFSEPRRYAPAALCVSRLFRTPATVCAPRSPRVNTAACAPFVRPERLPHYANLARFECLPYAHAFRSPRKPAVSCASFVHPERLLYYANLPPRTPASLPAGIRELSGQKSAEWYQPRLLVARNNLAKKLSAFSYGDVMPDKESTASRNLAVKAIRRFR</sequence>
<name>A0A9D1D4V8_9ACTN</name>
<proteinExistence type="predicted"/>
<accession>A0A9D1D4V8</accession>
<dbReference type="InterPro" id="IPR053143">
    <property type="entry name" value="Arylsulfate_ST"/>
</dbReference>
<evidence type="ECO:0000313" key="3">
    <source>
        <dbReference type="EMBL" id="HIR01952.1"/>
    </source>
</evidence>
<keyword evidence="1" id="KW-1133">Transmembrane helix</keyword>
<dbReference type="Pfam" id="PF17425">
    <property type="entry name" value="Arylsulfotran_N"/>
    <property type="match status" value="1"/>
</dbReference>
<dbReference type="Proteomes" id="UP000824261">
    <property type="component" value="Unassembled WGS sequence"/>
</dbReference>
<dbReference type="AlphaFoldDB" id="A0A9D1D4V8"/>
<dbReference type="Pfam" id="PF05935">
    <property type="entry name" value="Arylsulfotrans"/>
    <property type="match status" value="1"/>
</dbReference>
<dbReference type="PANTHER" id="PTHR35340">
    <property type="entry name" value="PQQ ENZYME REPEAT PROTEIN-RELATED"/>
    <property type="match status" value="1"/>
</dbReference>
<dbReference type="Gene3D" id="2.60.40.3100">
    <property type="entry name" value="Arylsulphate sulphotransferase monomer, N-terminal domain"/>
    <property type="match status" value="1"/>
</dbReference>
<comment type="caution">
    <text evidence="3">The sequence shown here is derived from an EMBL/GenBank/DDBJ whole genome shotgun (WGS) entry which is preliminary data.</text>
</comment>
<feature type="transmembrane region" description="Helical" evidence="1">
    <location>
        <begin position="23"/>
        <end position="45"/>
    </location>
</feature>
<evidence type="ECO:0000259" key="2">
    <source>
        <dbReference type="Pfam" id="PF17425"/>
    </source>
</evidence>
<dbReference type="EMBL" id="DVGB01000084">
    <property type="protein sequence ID" value="HIR01952.1"/>
    <property type="molecule type" value="Genomic_DNA"/>
</dbReference>
<reference evidence="3" key="1">
    <citation type="submission" date="2020-10" db="EMBL/GenBank/DDBJ databases">
        <authorList>
            <person name="Gilroy R."/>
        </authorList>
    </citation>
    <scope>NUCLEOTIDE SEQUENCE</scope>
    <source>
        <strain evidence="3">ChiGjej1B1-2707</strain>
    </source>
</reference>
<dbReference type="GO" id="GO:0004062">
    <property type="term" value="F:aryl sulfotransferase activity"/>
    <property type="evidence" value="ECO:0007669"/>
    <property type="project" value="InterPro"/>
</dbReference>
<gene>
    <name evidence="3" type="ORF">IAA69_06800</name>
</gene>
<evidence type="ECO:0000313" key="4">
    <source>
        <dbReference type="Proteomes" id="UP000824261"/>
    </source>
</evidence>
<dbReference type="InterPro" id="IPR035391">
    <property type="entry name" value="Arylsulfotran_N"/>
</dbReference>
<protein>
    <submittedName>
        <fullName evidence="3">Aryl-sulfate sulfotransferase</fullName>
    </submittedName>
</protein>
<feature type="domain" description="Arylsulfotransferase N-terminal" evidence="2">
    <location>
        <begin position="134"/>
        <end position="228"/>
    </location>
</feature>
<dbReference type="PANTHER" id="PTHR35340:SF5">
    <property type="entry name" value="ASST-DOMAIN-CONTAINING PROTEIN"/>
    <property type="match status" value="1"/>
</dbReference>
<keyword evidence="1" id="KW-0472">Membrane</keyword>
<dbReference type="InterPro" id="IPR038477">
    <property type="entry name" value="ASST_N_sf"/>
</dbReference>
<dbReference type="InterPro" id="IPR010262">
    <property type="entry name" value="Arylsulfotransferase_bact"/>
</dbReference>
<evidence type="ECO:0000256" key="1">
    <source>
        <dbReference type="SAM" id="Phobius"/>
    </source>
</evidence>
<organism evidence="3 4">
    <name type="scientific">Candidatus Aveggerthella stercoripullorum</name>
    <dbReference type="NCBI Taxonomy" id="2840688"/>
    <lineage>
        <taxon>Bacteria</taxon>
        <taxon>Bacillati</taxon>
        <taxon>Actinomycetota</taxon>
        <taxon>Coriobacteriia</taxon>
        <taxon>Eggerthellales</taxon>
        <taxon>Eggerthellaceae</taxon>
        <taxon>Eggerthellaceae incertae sedis</taxon>
        <taxon>Candidatus Aveggerthella</taxon>
    </lineage>
</organism>
<reference evidence="3" key="2">
    <citation type="journal article" date="2021" name="PeerJ">
        <title>Extensive microbial diversity within the chicken gut microbiome revealed by metagenomics and culture.</title>
        <authorList>
            <person name="Gilroy R."/>
            <person name="Ravi A."/>
            <person name="Getino M."/>
            <person name="Pursley I."/>
            <person name="Horton D.L."/>
            <person name="Alikhan N.F."/>
            <person name="Baker D."/>
            <person name="Gharbi K."/>
            <person name="Hall N."/>
            <person name="Watson M."/>
            <person name="Adriaenssens E.M."/>
            <person name="Foster-Nyarko E."/>
            <person name="Jarju S."/>
            <person name="Secka A."/>
            <person name="Antonio M."/>
            <person name="Oren A."/>
            <person name="Chaudhuri R.R."/>
            <person name="La Ragione R."/>
            <person name="Hildebrand F."/>
            <person name="Pallen M.J."/>
        </authorList>
    </citation>
    <scope>NUCLEOTIDE SEQUENCE</scope>
    <source>
        <strain evidence="3">ChiGjej1B1-2707</strain>
    </source>
</reference>